<organism evidence="1 2">
    <name type="scientific">Paraburkholderia caledonica</name>
    <dbReference type="NCBI Taxonomy" id="134536"/>
    <lineage>
        <taxon>Bacteria</taxon>
        <taxon>Pseudomonadati</taxon>
        <taxon>Pseudomonadota</taxon>
        <taxon>Betaproteobacteria</taxon>
        <taxon>Burkholderiales</taxon>
        <taxon>Burkholderiaceae</taxon>
        <taxon>Paraburkholderia</taxon>
    </lineage>
</organism>
<proteinExistence type="predicted"/>
<sequence>MDEQLWKVVGADGTVYGPMKADEASALHLRLDRESPDGPTIKMIEELDAALEVPVPLFERVR</sequence>
<dbReference type="EMBL" id="JAVDQN010000003">
    <property type="protein sequence ID" value="MDR6377322.1"/>
    <property type="molecule type" value="Genomic_DNA"/>
</dbReference>
<name>A0ABU1L2E5_9BURK</name>
<keyword evidence="2" id="KW-1185">Reference proteome</keyword>
<dbReference type="Proteomes" id="UP001185254">
    <property type="component" value="Unassembled WGS sequence"/>
</dbReference>
<gene>
    <name evidence="1" type="ORF">J2776_004022</name>
</gene>
<comment type="caution">
    <text evidence="1">The sequence shown here is derived from an EMBL/GenBank/DDBJ whole genome shotgun (WGS) entry which is preliminary data.</text>
</comment>
<evidence type="ECO:0000313" key="2">
    <source>
        <dbReference type="Proteomes" id="UP001185254"/>
    </source>
</evidence>
<dbReference type="RefSeq" id="WP_310067847.1">
    <property type="nucleotide sequence ID" value="NZ_JAVDQN010000003.1"/>
</dbReference>
<reference evidence="1 2" key="1">
    <citation type="submission" date="2023-07" db="EMBL/GenBank/DDBJ databases">
        <title>Sorghum-associated microbial communities from plants grown in Nebraska, USA.</title>
        <authorList>
            <person name="Schachtman D."/>
        </authorList>
    </citation>
    <scope>NUCLEOTIDE SEQUENCE [LARGE SCALE GENOMIC DNA]</scope>
    <source>
        <strain evidence="1 2">DS1039</strain>
    </source>
</reference>
<evidence type="ECO:0000313" key="1">
    <source>
        <dbReference type="EMBL" id="MDR6377322.1"/>
    </source>
</evidence>
<accession>A0ABU1L2E5</accession>
<protein>
    <submittedName>
        <fullName evidence="1">Uncharacterized protein</fullName>
    </submittedName>
</protein>